<dbReference type="Pfam" id="PF00866">
    <property type="entry name" value="Ring_hydroxyl_B"/>
    <property type="match status" value="1"/>
</dbReference>
<accession>A0A1B1VV76</accession>
<evidence type="ECO:0000313" key="3">
    <source>
        <dbReference type="EMBL" id="ANW37880.1"/>
    </source>
</evidence>
<dbReference type="InterPro" id="IPR000391">
    <property type="entry name" value="Rng_hydr_dOase-bsu"/>
</dbReference>
<dbReference type="RefSeq" id="WP_070157247.1">
    <property type="nucleotide sequence ID" value="NZ_MINO01000053.1"/>
</dbReference>
<comment type="similarity">
    <text evidence="1">Belongs to the bacterial ring-hydroxylating dioxygenase beta subunit family.</text>
</comment>
<dbReference type="NCBIfam" id="NF007479">
    <property type="entry name" value="PRK10069.1"/>
    <property type="match status" value="1"/>
</dbReference>
<dbReference type="GO" id="GO:0019380">
    <property type="term" value="P:3-phenylpropionate catabolic process"/>
    <property type="evidence" value="ECO:0007669"/>
    <property type="project" value="TreeGrafter"/>
</dbReference>
<dbReference type="InterPro" id="IPR032710">
    <property type="entry name" value="NTF2-like_dom_sf"/>
</dbReference>
<dbReference type="GO" id="GO:0051213">
    <property type="term" value="F:dioxygenase activity"/>
    <property type="evidence" value="ECO:0007669"/>
    <property type="project" value="UniProtKB-KW"/>
</dbReference>
<dbReference type="Gene3D" id="3.10.450.50">
    <property type="match status" value="1"/>
</dbReference>
<dbReference type="PANTHER" id="PTHR41534">
    <property type="entry name" value="BLR3401 PROTEIN"/>
    <property type="match status" value="1"/>
</dbReference>
<reference evidence="4" key="2">
    <citation type="journal article" date="2017" name="Appl. Environ. Microbiol.">
        <title>Degradation of diphenyl ether in Sphingobium phenoxybenzoativorans SC_3 is initiated by a novel ring-cleavage dioxygenase.</title>
        <authorList>
            <person name="Cai S."/>
            <person name="Chen L.W."/>
            <person name="Ai Y.C."/>
            <person name="Qiu J.G."/>
            <person name="Wang C.H."/>
            <person name="Shi C."/>
            <person name="He J."/>
            <person name="Cai T.M."/>
        </authorList>
    </citation>
    <scope>NUCLEOTIDE SEQUENCE</scope>
    <source>
        <strain evidence="4">SC_3</strain>
    </source>
</reference>
<organism evidence="3">
    <name type="scientific">Sphingobium phenoxybenzoativorans</name>
    <dbReference type="NCBI Taxonomy" id="1592790"/>
    <lineage>
        <taxon>Bacteria</taxon>
        <taxon>Pseudomonadati</taxon>
        <taxon>Pseudomonadota</taxon>
        <taxon>Alphaproteobacteria</taxon>
        <taxon>Sphingomonadales</taxon>
        <taxon>Sphingomonadaceae</taxon>
        <taxon>Sphingobium</taxon>
    </lineage>
</organism>
<keyword evidence="4" id="KW-0223">Dioxygenase</keyword>
<dbReference type="CDD" id="cd00667">
    <property type="entry name" value="ring_hydroxylating_dioxygenases_beta"/>
    <property type="match status" value="1"/>
</dbReference>
<evidence type="ECO:0000256" key="2">
    <source>
        <dbReference type="ARBA" id="ARBA00023002"/>
    </source>
</evidence>
<dbReference type="EMBL" id="KX823577">
    <property type="protein sequence ID" value="ARI47595.1"/>
    <property type="molecule type" value="Genomic_DNA"/>
</dbReference>
<evidence type="ECO:0000256" key="1">
    <source>
        <dbReference type="ARBA" id="ARBA00009570"/>
    </source>
</evidence>
<sequence>MASPVEGASSVEAQEMRLHFEVSQFLYKEMDLVDRRSLGEWLDLLTDDIRYFVPLMLNVPFRKWDEETSRPQTDTAWMDEGKKTLEQRVKQLMTGVHWAEEPVSRICHLVSNVLVKSASAGTDVGSEAEVTSRFLIYRNRVRNEASIIVGWRDDLLRKTEEGWKLAKRTAYINQSTLLDKNITTFF</sequence>
<dbReference type="EMBL" id="KT319224">
    <property type="protein sequence ID" value="ANW37880.1"/>
    <property type="molecule type" value="Genomic_DNA"/>
</dbReference>
<gene>
    <name evidence="3" type="primary">dpeA2</name>
</gene>
<dbReference type="SUPFAM" id="SSF54427">
    <property type="entry name" value="NTF2-like"/>
    <property type="match status" value="1"/>
</dbReference>
<keyword evidence="2" id="KW-0560">Oxidoreductase</keyword>
<evidence type="ECO:0000313" key="4">
    <source>
        <dbReference type="EMBL" id="ARI47595.1"/>
    </source>
</evidence>
<protein>
    <submittedName>
        <fullName evidence="4">Diphenyl ether 1a,2-dioxygenase small subunit</fullName>
    </submittedName>
    <submittedName>
        <fullName evidence="3">DpeA2</fullName>
    </submittedName>
</protein>
<dbReference type="SMR" id="A0A1B1VV76"/>
<reference evidence="3" key="1">
    <citation type="submission" date="2015-07" db="EMBL/GenBank/DDBJ databases">
        <title>The DpeA1A2 gene is responsible for the angular dioxygenation of diphenyl ether in Sphingobium phenoxybenzoativorans SC_3.</title>
        <authorList>
            <person name="Cai S."/>
            <person name="He J."/>
        </authorList>
    </citation>
    <scope>NUCLEOTIDE SEQUENCE</scope>
    <source>
        <strain evidence="3">SC_3</strain>
    </source>
</reference>
<proteinExistence type="inferred from homology"/>
<dbReference type="AlphaFoldDB" id="A0A1B1VV76"/>
<name>A0A1B1VV76_9SPHN</name>
<dbReference type="PANTHER" id="PTHR41534:SF2">
    <property type="entry name" value="3-PHENYLPROPIONATE_CINNAMIC ACID DIOXYGENASE SUBUNIT BETA"/>
    <property type="match status" value="1"/>
</dbReference>